<evidence type="ECO:0000256" key="3">
    <source>
        <dbReference type="ARBA" id="ARBA00022837"/>
    </source>
</evidence>
<sequence length="456" mass="50615">MAYQQPYQGYGAPPPGQYPPQQQSYPPQGGYGQPPPQQYGPPQGQYPPQQYGSPAPPQGQYPPQGGYQQPPYGAPSPQPGYGAPPPQQPYGAPPPQSSYGAPPPQQGYGAPPPQPGYGAPPQQYGAPPPQAYVQPTPPSLGYGPPQQIQWDGVQDAEALRKAMKGFGTDEKTLIRVLSTKDPLQINVLRQTFNYRFSRQLISDIKSETSGWFEEGLCALVRGPLQQDVHLLHDAMSGIGTKEKVLNDILLGRSNADMRAIKEAYHKTTHRGLEADVKGDLSMKTERHFMMVLAANRNEESAPVIPQQIDADVMELYKATEGKMGTDELLVCQILSQRSDAQIRAIAHTYQQKFRRDLETVIKKEFHGHMEEALIQQLRTGTDKAMRDATLLEDAMAGMGTKDALLTQRVIRMHWDKNHMQQVKGAFQHKYRTSLANRIRGETSGDYERLLVACIYE</sequence>
<feature type="compositionally biased region" description="Pro residues" evidence="7">
    <location>
        <begin position="72"/>
        <end position="115"/>
    </location>
</feature>
<evidence type="ECO:0000256" key="1">
    <source>
        <dbReference type="ARBA" id="ARBA00007831"/>
    </source>
</evidence>
<organism evidence="8 9">
    <name type="scientific">Cudoniella acicularis</name>
    <dbReference type="NCBI Taxonomy" id="354080"/>
    <lineage>
        <taxon>Eukaryota</taxon>
        <taxon>Fungi</taxon>
        <taxon>Dikarya</taxon>
        <taxon>Ascomycota</taxon>
        <taxon>Pezizomycotina</taxon>
        <taxon>Leotiomycetes</taxon>
        <taxon>Helotiales</taxon>
        <taxon>Tricladiaceae</taxon>
        <taxon>Cudoniella</taxon>
    </lineage>
</organism>
<proteinExistence type="inferred from homology"/>
<dbReference type="InterPro" id="IPR018502">
    <property type="entry name" value="Annexin_repeat"/>
</dbReference>
<evidence type="ECO:0000256" key="6">
    <source>
        <dbReference type="RuleBase" id="RU003540"/>
    </source>
</evidence>
<dbReference type="GO" id="GO:0005634">
    <property type="term" value="C:nucleus"/>
    <property type="evidence" value="ECO:0007669"/>
    <property type="project" value="TreeGrafter"/>
</dbReference>
<dbReference type="GO" id="GO:0005509">
    <property type="term" value="F:calcium ion binding"/>
    <property type="evidence" value="ECO:0007669"/>
    <property type="project" value="InterPro"/>
</dbReference>
<keyword evidence="2 6" id="KW-0677">Repeat</keyword>
<dbReference type="SUPFAM" id="SSF47874">
    <property type="entry name" value="Annexin"/>
    <property type="match status" value="1"/>
</dbReference>
<dbReference type="GO" id="GO:0012506">
    <property type="term" value="C:vesicle membrane"/>
    <property type="evidence" value="ECO:0007669"/>
    <property type="project" value="TreeGrafter"/>
</dbReference>
<dbReference type="PANTHER" id="PTHR10502">
    <property type="entry name" value="ANNEXIN"/>
    <property type="match status" value="1"/>
</dbReference>
<dbReference type="Pfam" id="PF00191">
    <property type="entry name" value="Annexin"/>
    <property type="match status" value="4"/>
</dbReference>
<dbReference type="InterPro" id="IPR018252">
    <property type="entry name" value="Annexin_repeat_CS"/>
</dbReference>
<feature type="compositionally biased region" description="Low complexity" evidence="7">
    <location>
        <begin position="40"/>
        <end position="53"/>
    </location>
</feature>
<keyword evidence="4 6" id="KW-0041">Annexin</keyword>
<dbReference type="InterPro" id="IPR009117">
    <property type="entry name" value="ANX14"/>
</dbReference>
<dbReference type="PRINTS" id="PR00196">
    <property type="entry name" value="ANNEXIN"/>
</dbReference>
<evidence type="ECO:0000256" key="4">
    <source>
        <dbReference type="ARBA" id="ARBA00023216"/>
    </source>
</evidence>
<comment type="caution">
    <text evidence="8">The sequence shown here is derived from an EMBL/GenBank/DDBJ whole genome shotgun (WGS) entry which is preliminary data.</text>
</comment>
<keyword evidence="9" id="KW-1185">Reference proteome</keyword>
<dbReference type="EMBL" id="JAAMPI010000203">
    <property type="protein sequence ID" value="KAF4634167.1"/>
    <property type="molecule type" value="Genomic_DNA"/>
</dbReference>
<evidence type="ECO:0000313" key="9">
    <source>
        <dbReference type="Proteomes" id="UP000566819"/>
    </source>
</evidence>
<dbReference type="FunFam" id="1.10.220.10:FF:000005">
    <property type="entry name" value="Annexin"/>
    <property type="match status" value="1"/>
</dbReference>
<protein>
    <recommendedName>
        <fullName evidence="6">Annexin</fullName>
    </recommendedName>
</protein>
<evidence type="ECO:0000313" key="8">
    <source>
        <dbReference type="EMBL" id="KAF4634167.1"/>
    </source>
</evidence>
<dbReference type="InterPro" id="IPR001464">
    <property type="entry name" value="Annexin"/>
</dbReference>
<comment type="similarity">
    <text evidence="1 6">Belongs to the annexin family.</text>
</comment>
<dbReference type="OrthoDB" id="37886at2759"/>
<evidence type="ECO:0000256" key="7">
    <source>
        <dbReference type="SAM" id="MobiDB-lite"/>
    </source>
</evidence>
<name>A0A8H4W551_9HELO</name>
<dbReference type="AlphaFoldDB" id="A0A8H4W551"/>
<dbReference type="PANTHER" id="PTHR10502:SF102">
    <property type="entry name" value="ANNEXIN B11"/>
    <property type="match status" value="1"/>
</dbReference>
<dbReference type="PROSITE" id="PS00223">
    <property type="entry name" value="ANNEXIN_1"/>
    <property type="match status" value="1"/>
</dbReference>
<comment type="domain">
    <text evidence="6">A pair of annexin repeats may form one binding site for calcium and phospholipid.</text>
</comment>
<dbReference type="FunFam" id="1.10.220.10:FF:000002">
    <property type="entry name" value="Annexin"/>
    <property type="match status" value="1"/>
</dbReference>
<dbReference type="Proteomes" id="UP000566819">
    <property type="component" value="Unassembled WGS sequence"/>
</dbReference>
<evidence type="ECO:0000256" key="5">
    <source>
        <dbReference type="ARBA" id="ARBA00023302"/>
    </source>
</evidence>
<dbReference type="GO" id="GO:0001786">
    <property type="term" value="F:phosphatidylserine binding"/>
    <property type="evidence" value="ECO:0007669"/>
    <property type="project" value="TreeGrafter"/>
</dbReference>
<feature type="region of interest" description="Disordered" evidence="7">
    <location>
        <begin position="1"/>
        <end position="147"/>
    </location>
</feature>
<dbReference type="GO" id="GO:0005544">
    <property type="term" value="F:calcium-dependent phospholipid binding"/>
    <property type="evidence" value="ECO:0007669"/>
    <property type="project" value="UniProtKB-KW"/>
</dbReference>
<dbReference type="GO" id="GO:0005886">
    <property type="term" value="C:plasma membrane"/>
    <property type="evidence" value="ECO:0007669"/>
    <property type="project" value="TreeGrafter"/>
</dbReference>
<dbReference type="SMART" id="SM00335">
    <property type="entry name" value="ANX"/>
    <property type="match status" value="4"/>
</dbReference>
<keyword evidence="3 6" id="KW-0106">Calcium</keyword>
<feature type="compositionally biased region" description="Low complexity" evidence="7">
    <location>
        <begin position="19"/>
        <end position="28"/>
    </location>
</feature>
<dbReference type="PROSITE" id="PS51897">
    <property type="entry name" value="ANNEXIN_2"/>
    <property type="match status" value="4"/>
</dbReference>
<gene>
    <name evidence="8" type="ORF">G7Y89_g3940</name>
</gene>
<reference evidence="8 9" key="1">
    <citation type="submission" date="2020-03" db="EMBL/GenBank/DDBJ databases">
        <title>Draft Genome Sequence of Cudoniella acicularis.</title>
        <authorList>
            <person name="Buettner E."/>
            <person name="Kellner H."/>
        </authorList>
    </citation>
    <scope>NUCLEOTIDE SEQUENCE [LARGE SCALE GENOMIC DNA]</scope>
    <source>
        <strain evidence="8 9">DSM 108380</strain>
    </source>
</reference>
<keyword evidence="5 6" id="KW-0111">Calcium/phospholipid-binding</keyword>
<dbReference type="GO" id="GO:0005737">
    <property type="term" value="C:cytoplasm"/>
    <property type="evidence" value="ECO:0007669"/>
    <property type="project" value="TreeGrafter"/>
</dbReference>
<feature type="compositionally biased region" description="Low complexity" evidence="7">
    <location>
        <begin position="61"/>
        <end position="71"/>
    </location>
</feature>
<dbReference type="Gene3D" id="1.10.220.10">
    <property type="entry name" value="Annexin"/>
    <property type="match status" value="4"/>
</dbReference>
<dbReference type="PRINTS" id="PR01813">
    <property type="entry name" value="ANNEXINFUNGI"/>
</dbReference>
<feature type="compositionally biased region" description="Low complexity" evidence="7">
    <location>
        <begin position="1"/>
        <end position="11"/>
    </location>
</feature>
<evidence type="ECO:0000256" key="2">
    <source>
        <dbReference type="ARBA" id="ARBA00022737"/>
    </source>
</evidence>
<dbReference type="InterPro" id="IPR037104">
    <property type="entry name" value="Annexin_sf"/>
</dbReference>
<accession>A0A8H4W551</accession>
<feature type="compositionally biased region" description="Low complexity" evidence="7">
    <location>
        <begin position="116"/>
        <end position="125"/>
    </location>
</feature>
<feature type="compositionally biased region" description="Pro residues" evidence="7">
    <location>
        <begin position="126"/>
        <end position="138"/>
    </location>
</feature>